<evidence type="ECO:0000256" key="14">
    <source>
        <dbReference type="ARBA" id="ARBA00030997"/>
    </source>
</evidence>
<dbReference type="SUPFAM" id="SSF52949">
    <property type="entry name" value="Macro domain-like"/>
    <property type="match status" value="1"/>
</dbReference>
<evidence type="ECO:0000256" key="3">
    <source>
        <dbReference type="ARBA" id="ARBA00009528"/>
    </source>
</evidence>
<dbReference type="PANTHER" id="PTHR11963:SF23">
    <property type="entry name" value="CYTOSOL AMINOPEPTIDASE"/>
    <property type="match status" value="1"/>
</dbReference>
<dbReference type="CDD" id="cd00433">
    <property type="entry name" value="Peptidase_M17"/>
    <property type="match status" value="1"/>
</dbReference>
<keyword evidence="22" id="KW-1185">Reference proteome</keyword>
<evidence type="ECO:0000256" key="2">
    <source>
        <dbReference type="ARBA" id="ARBA00001585"/>
    </source>
</evidence>
<evidence type="ECO:0000256" key="1">
    <source>
        <dbReference type="ARBA" id="ARBA00000135"/>
    </source>
</evidence>
<evidence type="ECO:0000256" key="15">
    <source>
        <dbReference type="ARBA" id="ARBA00031564"/>
    </source>
</evidence>
<evidence type="ECO:0000256" key="8">
    <source>
        <dbReference type="ARBA" id="ARBA00022670"/>
    </source>
</evidence>
<keyword evidence="7" id="KW-0031">Aminopeptidase</keyword>
<evidence type="ECO:0000259" key="20">
    <source>
        <dbReference type="PROSITE" id="PS00631"/>
    </source>
</evidence>
<evidence type="ECO:0000256" key="7">
    <source>
        <dbReference type="ARBA" id="ARBA00022438"/>
    </source>
</evidence>
<evidence type="ECO:0000256" key="4">
    <source>
        <dbReference type="ARBA" id="ARBA00012565"/>
    </source>
</evidence>
<dbReference type="Pfam" id="PF02789">
    <property type="entry name" value="Peptidase_M17_N"/>
    <property type="match status" value="1"/>
</dbReference>
<comment type="catalytic activity">
    <reaction evidence="19">
        <text>L-cysteinylglycine + H2O = L-cysteine + glycine</text>
        <dbReference type="Rhea" id="RHEA:28783"/>
        <dbReference type="ChEBI" id="CHEBI:15377"/>
        <dbReference type="ChEBI" id="CHEBI:35235"/>
        <dbReference type="ChEBI" id="CHEBI:57305"/>
        <dbReference type="ChEBI" id="CHEBI:61694"/>
    </reaction>
    <physiologicalReaction direction="left-to-right" evidence="19">
        <dbReference type="Rhea" id="RHEA:28784"/>
    </physiologicalReaction>
</comment>
<dbReference type="EMBL" id="JAPXFL010000003">
    <property type="protein sequence ID" value="KAK9509544.1"/>
    <property type="molecule type" value="Genomic_DNA"/>
</dbReference>
<evidence type="ECO:0000256" key="17">
    <source>
        <dbReference type="ARBA" id="ARBA00045966"/>
    </source>
</evidence>
<evidence type="ECO:0000256" key="11">
    <source>
        <dbReference type="ARBA" id="ARBA00023625"/>
    </source>
</evidence>
<dbReference type="InterPro" id="IPR043472">
    <property type="entry name" value="Macro_dom-like"/>
</dbReference>
<organism evidence="21 22">
    <name type="scientific">Rhynocoris fuscipes</name>
    <dbReference type="NCBI Taxonomy" id="488301"/>
    <lineage>
        <taxon>Eukaryota</taxon>
        <taxon>Metazoa</taxon>
        <taxon>Ecdysozoa</taxon>
        <taxon>Arthropoda</taxon>
        <taxon>Hexapoda</taxon>
        <taxon>Insecta</taxon>
        <taxon>Pterygota</taxon>
        <taxon>Neoptera</taxon>
        <taxon>Paraneoptera</taxon>
        <taxon>Hemiptera</taxon>
        <taxon>Heteroptera</taxon>
        <taxon>Panheteroptera</taxon>
        <taxon>Cimicomorpha</taxon>
        <taxon>Reduviidae</taxon>
        <taxon>Harpactorinae</taxon>
        <taxon>Harpactorini</taxon>
        <taxon>Rhynocoris</taxon>
    </lineage>
</organism>
<comment type="catalytic activity">
    <reaction evidence="2">
        <text>Release of N-terminal proline from a peptide.</text>
        <dbReference type="EC" id="3.4.11.5"/>
    </reaction>
</comment>
<dbReference type="AlphaFoldDB" id="A0AAW1DM47"/>
<dbReference type="InterPro" id="IPR000819">
    <property type="entry name" value="Peptidase_M17_C"/>
</dbReference>
<evidence type="ECO:0000256" key="12">
    <source>
        <dbReference type="ARBA" id="ARBA00029605"/>
    </source>
</evidence>
<accession>A0AAW1DM47</accession>
<keyword evidence="9" id="KW-0378">Hydrolase</keyword>
<sequence length="506" mass="55427">MAASRFVSRNVMLMNLIRRSYSSVSNVKKGLVLGAFTKGGCYRLTPIADYFDRENQSVLTKNLEVANLKDGKSRIIYKPGLGYNAVAVVGLGPEEACFNHSERFDDKKENIRIAAAAGCTSLQEIDIDEIHIEELSDAEASAEGATLGLWRYQEWKKLEKRKKIPCVIPYKLQNKLDWHNGIIKAEAQNLVRNLAEAPANYMTPSIFAQCAQQELEKVGVQVCIYDEEWAIREKMGSFLSVAKGSNEPLRFLEMKYDGGTDCQPIVLIGKGVTFDSGGISLKPSAKMDEMRGDMAGAACVIGILKAIAELKLPINVIGLTPLCENLPSGKANKPGDIVQASNGKYIQIDNTDAEGRLILADALCYAGKFDPKYIIDLATLTGAVRVALGNVMAGVFTNDDQLWENIECAGHVTGDRMWRLPLVKEYSKRVNSYPGVDVNNVGKCLGAGSCTAAAFLKEFVPENCSWMHIDIAGVAGPEQQLTVPYLNKSSTGRPTRTLIQFLRQIA</sequence>
<comment type="similarity">
    <text evidence="3">Belongs to the peptidase M17 family.</text>
</comment>
<comment type="catalytic activity">
    <reaction evidence="10">
        <text>an S-substituted L-cysteinylglycine + H2O = an S-substituted L-cysteine + glycine</text>
        <dbReference type="Rhea" id="RHEA:60444"/>
        <dbReference type="ChEBI" id="CHEBI:15377"/>
        <dbReference type="ChEBI" id="CHEBI:57305"/>
        <dbReference type="ChEBI" id="CHEBI:58717"/>
        <dbReference type="ChEBI" id="CHEBI:143103"/>
        <dbReference type="EC" id="3.4.13.23"/>
    </reaction>
    <physiologicalReaction direction="left-to-right" evidence="10">
        <dbReference type="Rhea" id="RHEA:60445"/>
    </physiologicalReaction>
</comment>
<dbReference type="EC" id="3.4.11.5" evidence="5"/>
<evidence type="ECO:0000256" key="16">
    <source>
        <dbReference type="ARBA" id="ARBA00033172"/>
    </source>
</evidence>
<gene>
    <name evidence="21" type="ORF">O3M35_006841</name>
</gene>
<comment type="function">
    <text evidence="17">Cytosolic metallopeptidase that catalyzes the removal of unsubstituted N-terminal hydrophobic amino acids from various peptides. The presence of Zn(2+) ions is essential for the peptidase activity, and the association with other cofactors can modulate the substrate spectificity of the enzyme. For instance, in the presence of Mn(2+), it displays a specific Cys-Gly hydrolyzing activity of Cys-Gly-S-conjugates. Involved in the metabolism of glutathione and in the degradation of glutathione S-conjugates, which may play a role in the control of the cell redox status.</text>
</comment>
<evidence type="ECO:0000256" key="5">
    <source>
        <dbReference type="ARBA" id="ARBA00012568"/>
    </source>
</evidence>
<evidence type="ECO:0000313" key="21">
    <source>
        <dbReference type="EMBL" id="KAK9509544.1"/>
    </source>
</evidence>
<dbReference type="EC" id="3.4.13.23" evidence="11"/>
<evidence type="ECO:0000313" key="22">
    <source>
        <dbReference type="Proteomes" id="UP001461498"/>
    </source>
</evidence>
<comment type="caution">
    <text evidence="21">The sequence shown here is derived from an EMBL/GenBank/DDBJ whole genome shotgun (WGS) entry which is preliminary data.</text>
</comment>
<dbReference type="InterPro" id="IPR023042">
    <property type="entry name" value="Peptidase_M17_leu_NH2_pept"/>
</dbReference>
<dbReference type="HAMAP" id="MF_00181">
    <property type="entry name" value="Cytosol_peptidase_M17"/>
    <property type="match status" value="1"/>
</dbReference>
<dbReference type="Proteomes" id="UP001461498">
    <property type="component" value="Unassembled WGS sequence"/>
</dbReference>
<dbReference type="SUPFAM" id="SSF53187">
    <property type="entry name" value="Zn-dependent exopeptidases"/>
    <property type="match status" value="1"/>
</dbReference>
<name>A0AAW1DM47_9HEMI</name>
<comment type="catalytic activity">
    <reaction evidence="18">
        <text>S-benzyl-L-cysteinylglycine + H2O = S-benzyl-L-cysteine + glycine</text>
        <dbReference type="Rhea" id="RHEA:62568"/>
        <dbReference type="ChEBI" id="CHEBI:15377"/>
        <dbReference type="ChEBI" id="CHEBI:57305"/>
        <dbReference type="ChEBI" id="CHEBI:145802"/>
        <dbReference type="ChEBI" id="CHEBI:145803"/>
    </reaction>
    <physiologicalReaction direction="left-to-right" evidence="18">
        <dbReference type="Rhea" id="RHEA:62569"/>
    </physiologicalReaction>
</comment>
<evidence type="ECO:0000256" key="6">
    <source>
        <dbReference type="ARBA" id="ARBA00014190"/>
    </source>
</evidence>
<evidence type="ECO:0000256" key="18">
    <source>
        <dbReference type="ARBA" id="ARBA00047881"/>
    </source>
</evidence>
<dbReference type="GO" id="GO:0070006">
    <property type="term" value="F:metalloaminopeptidase activity"/>
    <property type="evidence" value="ECO:0007669"/>
    <property type="project" value="InterPro"/>
</dbReference>
<protein>
    <recommendedName>
        <fullName evidence="6">Cytosol aminopeptidase</fullName>
        <ecNumber evidence="4">3.4.11.1</ecNumber>
        <ecNumber evidence="5">3.4.11.5</ecNumber>
        <ecNumber evidence="11">3.4.13.23</ecNumber>
    </recommendedName>
    <alternativeName>
        <fullName evidence="14">Cysteinylglycine-S-conjugate dipeptidase</fullName>
    </alternativeName>
    <alternativeName>
        <fullName evidence="15">Leucine aminopeptidase 3</fullName>
    </alternativeName>
    <alternativeName>
        <fullName evidence="16">Leucyl aminopeptidase</fullName>
    </alternativeName>
    <alternativeName>
        <fullName evidence="13">Proline aminopeptidase</fullName>
    </alternativeName>
    <alternativeName>
        <fullName evidence="12">Prolyl aminopeptidase</fullName>
    </alternativeName>
</protein>
<dbReference type="InterPro" id="IPR011356">
    <property type="entry name" value="Leucine_aapep/pepB"/>
</dbReference>
<evidence type="ECO:0000256" key="9">
    <source>
        <dbReference type="ARBA" id="ARBA00022801"/>
    </source>
</evidence>
<reference evidence="21 22" key="1">
    <citation type="submission" date="2022-12" db="EMBL/GenBank/DDBJ databases">
        <title>Chromosome-level genome assembly of true bugs.</title>
        <authorList>
            <person name="Ma L."/>
            <person name="Li H."/>
        </authorList>
    </citation>
    <scope>NUCLEOTIDE SEQUENCE [LARGE SCALE GENOMIC DNA]</scope>
    <source>
        <strain evidence="21">Lab_2022b</strain>
    </source>
</reference>
<dbReference type="PRINTS" id="PR00481">
    <property type="entry name" value="LAMNOPPTDASE"/>
</dbReference>
<dbReference type="InterPro" id="IPR008283">
    <property type="entry name" value="Peptidase_M17_N"/>
</dbReference>
<dbReference type="EC" id="3.4.11.1" evidence="4"/>
<feature type="domain" description="Cytosol aminopeptidase" evidence="20">
    <location>
        <begin position="350"/>
        <end position="357"/>
    </location>
</feature>
<proteinExistence type="inferred from homology"/>
<dbReference type="Gene3D" id="3.40.630.10">
    <property type="entry name" value="Zn peptidases"/>
    <property type="match status" value="1"/>
</dbReference>
<keyword evidence="8" id="KW-0645">Protease</keyword>
<dbReference type="GO" id="GO:0005737">
    <property type="term" value="C:cytoplasm"/>
    <property type="evidence" value="ECO:0007669"/>
    <property type="project" value="InterPro"/>
</dbReference>
<dbReference type="GO" id="GO:0006508">
    <property type="term" value="P:proteolysis"/>
    <property type="evidence" value="ECO:0007669"/>
    <property type="project" value="UniProtKB-KW"/>
</dbReference>
<dbReference type="Pfam" id="PF00883">
    <property type="entry name" value="Peptidase_M17"/>
    <property type="match status" value="1"/>
</dbReference>
<comment type="catalytic activity">
    <reaction evidence="1">
        <text>Release of an N-terminal amino acid, Xaa-|-Yaa-, in which Xaa is preferably Leu, but may be other amino acids including Pro although not Arg or Lys, and Yaa may be Pro. Amino acid amides and methyl esters are also readily hydrolyzed, but rates on arylamides are exceedingly low.</text>
        <dbReference type="EC" id="3.4.11.1"/>
    </reaction>
</comment>
<evidence type="ECO:0000256" key="19">
    <source>
        <dbReference type="ARBA" id="ARBA00049107"/>
    </source>
</evidence>
<dbReference type="PROSITE" id="PS00631">
    <property type="entry name" value="CYTOSOL_AP"/>
    <property type="match status" value="1"/>
</dbReference>
<evidence type="ECO:0000256" key="10">
    <source>
        <dbReference type="ARBA" id="ARBA00023511"/>
    </source>
</evidence>
<dbReference type="GO" id="GO:0030145">
    <property type="term" value="F:manganese ion binding"/>
    <property type="evidence" value="ECO:0007669"/>
    <property type="project" value="InterPro"/>
</dbReference>
<dbReference type="Gene3D" id="3.40.220.10">
    <property type="entry name" value="Leucine Aminopeptidase, subunit E, domain 1"/>
    <property type="match status" value="1"/>
</dbReference>
<dbReference type="PANTHER" id="PTHR11963">
    <property type="entry name" value="LEUCINE AMINOPEPTIDASE-RELATED"/>
    <property type="match status" value="1"/>
</dbReference>
<evidence type="ECO:0000256" key="13">
    <source>
        <dbReference type="ARBA" id="ARBA00030930"/>
    </source>
</evidence>